<dbReference type="EMBL" id="SRYA01000002">
    <property type="protein sequence ID" value="TGY98162.1"/>
    <property type="molecule type" value="Genomic_DNA"/>
</dbReference>
<organism evidence="1 2">
    <name type="scientific">Petralouisia muris</name>
    <dbReference type="NCBI Taxonomy" id="3032872"/>
    <lineage>
        <taxon>Bacteria</taxon>
        <taxon>Bacillati</taxon>
        <taxon>Bacillota</taxon>
        <taxon>Clostridia</taxon>
        <taxon>Lachnospirales</taxon>
        <taxon>Lachnospiraceae</taxon>
        <taxon>Petralouisia</taxon>
    </lineage>
</organism>
<protein>
    <submittedName>
        <fullName evidence="1">DUF1700 domain-containing protein</fullName>
    </submittedName>
</protein>
<sequence length="276" mass="31272">MKTKRDFLLQLRYYMTFRCSFREIRDTLEDFNGFFETGLSEGKTEEELCHSFGRPKEIVRQLTCSAKAGRQKFSLHMIFQLSLAFCTFLFAFWVSVNSYRFASLPVLPACAAVLASAAILLSESRTFPANLGLSALWSGTFPIQQIFSCALAGFLTFFLWKSIDRLSELLPSPALGTVARNICLLFMISGLALFLWSGYAFFHGASLSLGPALQGVGLLASSWLCLDFLHRLDMRLMPPYLWLLPLGLSFLISIFYYLAVKFSDFHQNKSKKLPRH</sequence>
<proteinExistence type="predicted"/>
<evidence type="ECO:0000313" key="2">
    <source>
        <dbReference type="Proteomes" id="UP000304953"/>
    </source>
</evidence>
<reference evidence="1" key="1">
    <citation type="submission" date="2019-04" db="EMBL/GenBank/DDBJ databases">
        <title>Microbes associate with the intestines of laboratory mice.</title>
        <authorList>
            <person name="Navarre W."/>
            <person name="Wong E."/>
            <person name="Huang K."/>
            <person name="Tropini C."/>
            <person name="Ng K."/>
            <person name="Yu B."/>
        </authorList>
    </citation>
    <scope>NUCLEOTIDE SEQUENCE</scope>
    <source>
        <strain evidence="1">NM01_1-7b</strain>
    </source>
</reference>
<gene>
    <name evidence="1" type="ORF">E5329_01800</name>
</gene>
<accession>A0AC61S169</accession>
<dbReference type="Proteomes" id="UP000304953">
    <property type="component" value="Unassembled WGS sequence"/>
</dbReference>
<evidence type="ECO:0000313" key="1">
    <source>
        <dbReference type="EMBL" id="TGY98162.1"/>
    </source>
</evidence>
<comment type="caution">
    <text evidence="1">The sequence shown here is derived from an EMBL/GenBank/DDBJ whole genome shotgun (WGS) entry which is preliminary data.</text>
</comment>
<keyword evidence="2" id="KW-1185">Reference proteome</keyword>
<name>A0AC61S169_9FIRM</name>